<accession>A0A7W7JZE9</accession>
<evidence type="ECO:0000313" key="2">
    <source>
        <dbReference type="EMBL" id="MBB4837630.1"/>
    </source>
</evidence>
<evidence type="ECO:0000256" key="1">
    <source>
        <dbReference type="SAM" id="MobiDB-lite"/>
    </source>
</evidence>
<evidence type="ECO:0008006" key="4">
    <source>
        <dbReference type="Google" id="ProtNLM"/>
    </source>
</evidence>
<protein>
    <recommendedName>
        <fullName evidence="4">DUF1292 domain-containing protein</fullName>
    </recommendedName>
</protein>
<gene>
    <name evidence="2" type="ORF">HNP52_000681</name>
</gene>
<organism evidence="2 3">
    <name type="scientific">Sphingomonas kyeonggiensis</name>
    <dbReference type="NCBI Taxonomy" id="1268553"/>
    <lineage>
        <taxon>Bacteria</taxon>
        <taxon>Pseudomonadati</taxon>
        <taxon>Pseudomonadota</taxon>
        <taxon>Alphaproteobacteria</taxon>
        <taxon>Sphingomonadales</taxon>
        <taxon>Sphingomonadaceae</taxon>
        <taxon>Sphingomonas</taxon>
    </lineage>
</organism>
<dbReference type="Proteomes" id="UP000575241">
    <property type="component" value="Unassembled WGS sequence"/>
</dbReference>
<evidence type="ECO:0000313" key="3">
    <source>
        <dbReference type="Proteomes" id="UP000575241"/>
    </source>
</evidence>
<dbReference type="EMBL" id="JACHLN010000001">
    <property type="protein sequence ID" value="MBB4837630.1"/>
    <property type="molecule type" value="Genomic_DNA"/>
</dbReference>
<proteinExistence type="predicted"/>
<dbReference type="AlphaFoldDB" id="A0A7W7JZE9"/>
<name>A0A7W7JZE9_9SPHN</name>
<feature type="region of interest" description="Disordered" evidence="1">
    <location>
        <begin position="51"/>
        <end position="70"/>
    </location>
</feature>
<sequence>MARTLAQFSITADGDGDYTLHLEDDDGETLEFTASEEQLDLIVEAIEEVLDADEDDLLDDDEDEGEDVEE</sequence>
<keyword evidence="3" id="KW-1185">Reference proteome</keyword>
<reference evidence="2 3" key="1">
    <citation type="submission" date="2020-08" db="EMBL/GenBank/DDBJ databases">
        <title>Functional genomics of gut bacteria from endangered species of beetles.</title>
        <authorList>
            <person name="Carlos-Shanley C."/>
        </authorList>
    </citation>
    <scope>NUCLEOTIDE SEQUENCE [LARGE SCALE GENOMIC DNA]</scope>
    <source>
        <strain evidence="2 3">S00224</strain>
    </source>
</reference>
<dbReference type="RefSeq" id="WP_184162475.1">
    <property type="nucleotide sequence ID" value="NZ_JACHLN010000001.1"/>
</dbReference>
<comment type="caution">
    <text evidence="2">The sequence shown here is derived from an EMBL/GenBank/DDBJ whole genome shotgun (WGS) entry which is preliminary data.</text>
</comment>